<evidence type="ECO:0000256" key="1">
    <source>
        <dbReference type="ARBA" id="ARBA00010154"/>
    </source>
</evidence>
<comment type="subunit">
    <text evidence="4">Homodimer.</text>
</comment>
<dbReference type="CDD" id="cd00438">
    <property type="entry name" value="cupin_RmlC"/>
    <property type="match status" value="1"/>
</dbReference>
<dbReference type="EC" id="5.1.3.13" evidence="4"/>
<comment type="similarity">
    <text evidence="1 4">Belongs to the dTDP-4-dehydrorhamnose 3,5-epimerase family.</text>
</comment>
<dbReference type="GO" id="GO:0008830">
    <property type="term" value="F:dTDP-4-dehydrorhamnose 3,5-epimerase activity"/>
    <property type="evidence" value="ECO:0007669"/>
    <property type="project" value="UniProtKB-UniRule"/>
</dbReference>
<dbReference type="OrthoDB" id="9800680at2"/>
<keyword evidence="4 5" id="KW-0413">Isomerase</keyword>
<dbReference type="PANTHER" id="PTHR21047">
    <property type="entry name" value="DTDP-6-DEOXY-D-GLUCOSE-3,5 EPIMERASE"/>
    <property type="match status" value="1"/>
</dbReference>
<evidence type="ECO:0000256" key="4">
    <source>
        <dbReference type="RuleBase" id="RU364069"/>
    </source>
</evidence>
<reference evidence="5 6" key="1">
    <citation type="submission" date="2019-03" db="EMBL/GenBank/DDBJ databases">
        <title>Draft genome sequences of novel Actinobacteria.</title>
        <authorList>
            <person name="Sahin N."/>
            <person name="Ay H."/>
            <person name="Saygin H."/>
        </authorList>
    </citation>
    <scope>NUCLEOTIDE SEQUENCE [LARGE SCALE GENOMIC DNA]</scope>
    <source>
        <strain evidence="5 6">H3C3</strain>
    </source>
</reference>
<dbReference type="GO" id="GO:0019305">
    <property type="term" value="P:dTDP-rhamnose biosynthetic process"/>
    <property type="evidence" value="ECO:0007669"/>
    <property type="project" value="UniProtKB-UniRule"/>
</dbReference>
<dbReference type="GO" id="GO:0000271">
    <property type="term" value="P:polysaccharide biosynthetic process"/>
    <property type="evidence" value="ECO:0007669"/>
    <property type="project" value="TreeGrafter"/>
</dbReference>
<feature type="active site" description="Proton acceptor" evidence="2">
    <location>
        <position position="60"/>
    </location>
</feature>
<proteinExistence type="inferred from homology"/>
<dbReference type="Pfam" id="PF00908">
    <property type="entry name" value="dTDP_sugar_isom"/>
    <property type="match status" value="1"/>
</dbReference>
<feature type="site" description="Participates in a stacking interaction with the thymidine ring of dTDP-4-oxo-6-deoxyglucose" evidence="3">
    <location>
        <position position="136"/>
    </location>
</feature>
<comment type="pathway">
    <text evidence="4">Carbohydrate biosynthesis; dTDP-L-rhamnose biosynthesis.</text>
</comment>
<evidence type="ECO:0000313" key="6">
    <source>
        <dbReference type="Proteomes" id="UP000294513"/>
    </source>
</evidence>
<dbReference type="Gene3D" id="2.60.120.10">
    <property type="entry name" value="Jelly Rolls"/>
    <property type="match status" value="1"/>
</dbReference>
<dbReference type="SUPFAM" id="SSF51182">
    <property type="entry name" value="RmlC-like cupins"/>
    <property type="match status" value="1"/>
</dbReference>
<gene>
    <name evidence="5" type="primary">rfbC</name>
    <name evidence="5" type="ORF">E1298_31625</name>
</gene>
<comment type="catalytic activity">
    <reaction evidence="4">
        <text>dTDP-4-dehydro-6-deoxy-alpha-D-glucose = dTDP-4-dehydro-beta-L-rhamnose</text>
        <dbReference type="Rhea" id="RHEA:16969"/>
        <dbReference type="ChEBI" id="CHEBI:57649"/>
        <dbReference type="ChEBI" id="CHEBI:62830"/>
        <dbReference type="EC" id="5.1.3.13"/>
    </reaction>
</comment>
<organism evidence="5 6">
    <name type="scientific">Actinomadura rubrisoli</name>
    <dbReference type="NCBI Taxonomy" id="2530368"/>
    <lineage>
        <taxon>Bacteria</taxon>
        <taxon>Bacillati</taxon>
        <taxon>Actinomycetota</taxon>
        <taxon>Actinomycetes</taxon>
        <taxon>Streptosporangiales</taxon>
        <taxon>Thermomonosporaceae</taxon>
        <taxon>Actinomadura</taxon>
    </lineage>
</organism>
<comment type="function">
    <text evidence="4">Catalyzes the epimerization of the C3' and C5'positions of dTDP-6-deoxy-D-xylo-4-hexulose, forming dTDP-6-deoxy-L-lyxo-4-hexulose.</text>
</comment>
<dbReference type="PANTHER" id="PTHR21047:SF2">
    <property type="entry name" value="THYMIDINE DIPHOSPHO-4-KETO-RHAMNOSE 3,5-EPIMERASE"/>
    <property type="match status" value="1"/>
</dbReference>
<dbReference type="Proteomes" id="UP000294513">
    <property type="component" value="Unassembled WGS sequence"/>
</dbReference>
<dbReference type="InterPro" id="IPR011051">
    <property type="entry name" value="RmlC_Cupin_sf"/>
</dbReference>
<evidence type="ECO:0000256" key="3">
    <source>
        <dbReference type="PIRSR" id="PIRSR600888-3"/>
    </source>
</evidence>
<dbReference type="EMBL" id="SMKU01000224">
    <property type="protein sequence ID" value="TDD75380.1"/>
    <property type="molecule type" value="Genomic_DNA"/>
</dbReference>
<keyword evidence="6" id="KW-1185">Reference proteome</keyword>
<dbReference type="AlphaFoldDB" id="A0A4R5ATQ6"/>
<protein>
    <recommendedName>
        <fullName evidence="4">dTDP-4-dehydrorhamnose 3,5-epimerase</fullName>
        <ecNumber evidence="4">5.1.3.13</ecNumber>
    </recommendedName>
    <alternativeName>
        <fullName evidence="4">Thymidine diphospho-4-keto-rhamnose 3,5-epimerase</fullName>
    </alternativeName>
</protein>
<evidence type="ECO:0000256" key="2">
    <source>
        <dbReference type="PIRSR" id="PIRSR600888-1"/>
    </source>
</evidence>
<evidence type="ECO:0000313" key="5">
    <source>
        <dbReference type="EMBL" id="TDD75380.1"/>
    </source>
</evidence>
<sequence length="199" mass="21863">MDPLGIKGTYLFNPRVHGDQRGSFHEWFRDDRLREHLGHGLNLAQANCSVSARGVLRGVHFADVPPGQAKYVTCLRGAILDVVVDLRVGSPTFAQWEGVRLDEESRACLYVAEGVGHAFMALSDDTMVVYLCSEPYAPGREHGVHPLDPELGIEWPAGIEPALSAKDAQAPTLEEAHDAGLLPTYQDCLDHYTKLGHPR</sequence>
<comment type="caution">
    <text evidence="5">The sequence shown here is derived from an EMBL/GenBank/DDBJ whole genome shotgun (WGS) entry which is preliminary data.</text>
</comment>
<dbReference type="UniPathway" id="UPA00124"/>
<accession>A0A4R5ATQ6</accession>
<name>A0A4R5ATQ6_9ACTN</name>
<feature type="active site" description="Proton donor" evidence="2">
    <location>
        <position position="130"/>
    </location>
</feature>
<dbReference type="InterPro" id="IPR014710">
    <property type="entry name" value="RmlC-like_jellyroll"/>
</dbReference>
<dbReference type="GO" id="GO:0005829">
    <property type="term" value="C:cytosol"/>
    <property type="evidence" value="ECO:0007669"/>
    <property type="project" value="TreeGrafter"/>
</dbReference>
<dbReference type="InterPro" id="IPR000888">
    <property type="entry name" value="RmlC-like"/>
</dbReference>
<dbReference type="NCBIfam" id="TIGR01221">
    <property type="entry name" value="rmlC"/>
    <property type="match status" value="1"/>
</dbReference>